<evidence type="ECO:0000313" key="1">
    <source>
        <dbReference type="EMBL" id="CEK90055.1"/>
    </source>
</evidence>
<proteinExistence type="predicted"/>
<dbReference type="EMBL" id="HACG01043190">
    <property type="protein sequence ID" value="CEK90055.1"/>
    <property type="molecule type" value="Transcribed_RNA"/>
</dbReference>
<evidence type="ECO:0000313" key="2">
    <source>
        <dbReference type="EMBL" id="CEK90056.1"/>
    </source>
</evidence>
<dbReference type="AlphaFoldDB" id="A0A0B7BCN8"/>
<gene>
    <name evidence="2" type="primary">ORF174455</name>
    <name evidence="1" type="synonym">ORF174451</name>
</gene>
<sequence>MITVFEGIEDVIIVGVMPRGETIISQAYINTINKTQRFRTPASPTTSTLTQV</sequence>
<accession>A0A0B7BCN8</accession>
<name>A0A0B7BCN8_9EUPU</name>
<dbReference type="EMBL" id="HACG01043191">
    <property type="protein sequence ID" value="CEK90056.1"/>
    <property type="molecule type" value="Transcribed_RNA"/>
</dbReference>
<reference evidence="2" key="1">
    <citation type="submission" date="2014-12" db="EMBL/GenBank/DDBJ databases">
        <title>Insight into the proteome of Arion vulgaris.</title>
        <authorList>
            <person name="Aradska J."/>
            <person name="Bulat T."/>
            <person name="Smidak R."/>
            <person name="Sarate P."/>
            <person name="Gangsoo J."/>
            <person name="Sialana F."/>
            <person name="Bilban M."/>
            <person name="Lubec G."/>
        </authorList>
    </citation>
    <scope>NUCLEOTIDE SEQUENCE</scope>
    <source>
        <tissue evidence="2">Skin</tissue>
    </source>
</reference>
<protein>
    <submittedName>
        <fullName evidence="2">Uncharacterized protein</fullName>
    </submittedName>
</protein>
<organism evidence="2">
    <name type="scientific">Arion vulgaris</name>
    <dbReference type="NCBI Taxonomy" id="1028688"/>
    <lineage>
        <taxon>Eukaryota</taxon>
        <taxon>Metazoa</taxon>
        <taxon>Spiralia</taxon>
        <taxon>Lophotrochozoa</taxon>
        <taxon>Mollusca</taxon>
        <taxon>Gastropoda</taxon>
        <taxon>Heterobranchia</taxon>
        <taxon>Euthyneura</taxon>
        <taxon>Panpulmonata</taxon>
        <taxon>Eupulmonata</taxon>
        <taxon>Stylommatophora</taxon>
        <taxon>Helicina</taxon>
        <taxon>Arionoidea</taxon>
        <taxon>Arionidae</taxon>
        <taxon>Arion</taxon>
    </lineage>
</organism>